<comment type="caution">
    <text evidence="2">The sequence shown here is derived from an EMBL/GenBank/DDBJ whole genome shotgun (WGS) entry which is preliminary data.</text>
</comment>
<dbReference type="Proteomes" id="UP001172155">
    <property type="component" value="Unassembled WGS sequence"/>
</dbReference>
<name>A0AA40EKF7_9PEZI</name>
<feature type="compositionally biased region" description="Basic and acidic residues" evidence="1">
    <location>
        <begin position="722"/>
        <end position="731"/>
    </location>
</feature>
<evidence type="ECO:0000313" key="3">
    <source>
        <dbReference type="Proteomes" id="UP001172155"/>
    </source>
</evidence>
<feature type="compositionally biased region" description="Polar residues" evidence="1">
    <location>
        <begin position="135"/>
        <end position="147"/>
    </location>
</feature>
<feature type="region of interest" description="Disordered" evidence="1">
    <location>
        <begin position="290"/>
        <end position="371"/>
    </location>
</feature>
<feature type="compositionally biased region" description="Polar residues" evidence="1">
    <location>
        <begin position="214"/>
        <end position="229"/>
    </location>
</feature>
<reference evidence="2" key="1">
    <citation type="submission" date="2023-06" db="EMBL/GenBank/DDBJ databases">
        <title>Genome-scale phylogeny and comparative genomics of the fungal order Sordariales.</title>
        <authorList>
            <consortium name="Lawrence Berkeley National Laboratory"/>
            <person name="Hensen N."/>
            <person name="Bonometti L."/>
            <person name="Westerberg I."/>
            <person name="Brannstrom I.O."/>
            <person name="Guillou S."/>
            <person name="Cros-Aarteil S."/>
            <person name="Calhoun S."/>
            <person name="Haridas S."/>
            <person name="Kuo A."/>
            <person name="Mondo S."/>
            <person name="Pangilinan J."/>
            <person name="Riley R."/>
            <person name="LaButti K."/>
            <person name="Andreopoulos B."/>
            <person name="Lipzen A."/>
            <person name="Chen C."/>
            <person name="Yanf M."/>
            <person name="Daum C."/>
            <person name="Ng V."/>
            <person name="Clum A."/>
            <person name="Steindorff A."/>
            <person name="Ohm R."/>
            <person name="Martin F."/>
            <person name="Silar P."/>
            <person name="Natvig D."/>
            <person name="Lalanne C."/>
            <person name="Gautier V."/>
            <person name="Ament-velasquez S.L."/>
            <person name="Kruys A."/>
            <person name="Hutchinson M.I."/>
            <person name="Powell A.J."/>
            <person name="Barry K."/>
            <person name="Miller A.N."/>
            <person name="Grigoriev I.V."/>
            <person name="Debuchy R."/>
            <person name="Gladieux P."/>
            <person name="Thoren M.H."/>
            <person name="Johannesson H."/>
        </authorList>
    </citation>
    <scope>NUCLEOTIDE SEQUENCE</scope>
    <source>
        <strain evidence="2">SMH3187-1</strain>
    </source>
</reference>
<feature type="compositionally biased region" description="Basic and acidic residues" evidence="1">
    <location>
        <begin position="457"/>
        <end position="476"/>
    </location>
</feature>
<organism evidence="2 3">
    <name type="scientific">Schizothecium vesticola</name>
    <dbReference type="NCBI Taxonomy" id="314040"/>
    <lineage>
        <taxon>Eukaryota</taxon>
        <taxon>Fungi</taxon>
        <taxon>Dikarya</taxon>
        <taxon>Ascomycota</taxon>
        <taxon>Pezizomycotina</taxon>
        <taxon>Sordariomycetes</taxon>
        <taxon>Sordariomycetidae</taxon>
        <taxon>Sordariales</taxon>
        <taxon>Schizotheciaceae</taxon>
        <taxon>Schizothecium</taxon>
    </lineage>
</organism>
<feature type="region of interest" description="Disordered" evidence="1">
    <location>
        <begin position="184"/>
        <end position="244"/>
    </location>
</feature>
<feature type="compositionally biased region" description="Polar residues" evidence="1">
    <location>
        <begin position="732"/>
        <end position="742"/>
    </location>
</feature>
<dbReference type="EMBL" id="JAUKUD010000006">
    <property type="protein sequence ID" value="KAK0740977.1"/>
    <property type="molecule type" value="Genomic_DNA"/>
</dbReference>
<dbReference type="AlphaFoldDB" id="A0AA40EKF7"/>
<keyword evidence="3" id="KW-1185">Reference proteome</keyword>
<protein>
    <submittedName>
        <fullName evidence="2">Uncharacterized protein</fullName>
    </submittedName>
</protein>
<feature type="region of interest" description="Disordered" evidence="1">
    <location>
        <begin position="540"/>
        <end position="684"/>
    </location>
</feature>
<evidence type="ECO:0000313" key="2">
    <source>
        <dbReference type="EMBL" id="KAK0740977.1"/>
    </source>
</evidence>
<feature type="compositionally biased region" description="Polar residues" evidence="1">
    <location>
        <begin position="346"/>
        <end position="355"/>
    </location>
</feature>
<proteinExistence type="predicted"/>
<dbReference type="PANTHER" id="PTHR42088:SF1">
    <property type="entry name" value="YALI0F10131P"/>
    <property type="match status" value="1"/>
</dbReference>
<dbReference type="PANTHER" id="PTHR42088">
    <property type="entry name" value="YALI0F10131P"/>
    <property type="match status" value="1"/>
</dbReference>
<feature type="region of interest" description="Disordered" evidence="1">
    <location>
        <begin position="716"/>
        <end position="742"/>
    </location>
</feature>
<feature type="region of interest" description="Disordered" evidence="1">
    <location>
        <begin position="421"/>
        <end position="513"/>
    </location>
</feature>
<accession>A0AA40EKF7</accession>
<feature type="compositionally biased region" description="Low complexity" evidence="1">
    <location>
        <begin position="200"/>
        <end position="210"/>
    </location>
</feature>
<evidence type="ECO:0000256" key="1">
    <source>
        <dbReference type="SAM" id="MobiDB-lite"/>
    </source>
</evidence>
<gene>
    <name evidence="2" type="ORF">B0T18DRAFT_393688</name>
</gene>
<sequence length="784" mass="85155">MDELVQGLLAAPSLPWTAKAREALMVGSVVAVDSPTRIRVRSADETCPPGQANLCEKPASGTSMTIPITLGVCIPLVAALGVLYYFHRRNVRKVRLEDAMDPHKSLDFGLGDAVPPTGKSKRKSFLTREKDTRTQRQQMSMDMNLSSPYLLPPGLHNSRESLNSLARTIHSGEDPYRPVAQYTASDAGSIRSLPRGGPESRSTSRQQSRQNSRDPTSPVHSTRQNSFPLYNSPLAAPEPTHMKSAGPFTAEPEMIPAPNAKNEAIPYPENDSFPIGVAVQEPPAVAQNLARKPAASLEQSSPADSGVDIRYGLGHEKNQSNESSILPPQAIAGLGLFNQPEPRQASLRSSASSGENAPVTMAGLQREPHRSMTAPIVEEPIDHYRFDFADEPEVVPTSDGLKPAGEERGRNMQRMSHLFDQNQNRQSGLGVPQGDNRRLSVGFRPLPPAEITESEDPEHRANRIRSFYKEYFEDGKPGNAPPMPQLPAQHRMPQQQYTGHHQGGGQYYEDYSENYAQGGQDGAYFDPVSNSFVMPYSQPVSRRAMTPPPLGQRFPGPRGPARQFHGSMGGNRMPAPPGSYGGSRPGSATSSRMGPRPGSSASAAYYNRPRAGSAMSGSHYGGAPKKKLPPPQVLNTLPTPSKLKDDSFGIFNAADFAPPETYADRQRGRSQSPMGERRPYKPTVPVHTPLVNAFEELSSIPSPHLLQKSSAFTGLDFAPPRKFADPNDNRSETGSIRSNKSGISAVHLGAIRNGAGRVSKLPGDTIFTQAAMQEKLKPQWGLRD</sequence>
<feature type="region of interest" description="Disordered" evidence="1">
    <location>
        <begin position="110"/>
        <end position="158"/>
    </location>
</feature>